<accession>A0ABY7UQV9</accession>
<feature type="domain" description="N-acetyltransferase" evidence="3">
    <location>
        <begin position="4"/>
        <end position="158"/>
    </location>
</feature>
<evidence type="ECO:0000313" key="5">
    <source>
        <dbReference type="Proteomes" id="UP001216899"/>
    </source>
</evidence>
<dbReference type="Gene3D" id="3.40.630.30">
    <property type="match status" value="1"/>
</dbReference>
<dbReference type="EMBL" id="CP117466">
    <property type="protein sequence ID" value="WDA11244.1"/>
    <property type="molecule type" value="Genomic_DNA"/>
</dbReference>
<protein>
    <submittedName>
        <fullName evidence="4">GNAT family N-acetyltransferase</fullName>
        <ecNumber evidence="4">2.3.1.-</ecNumber>
    </submittedName>
</protein>
<dbReference type="InterPro" id="IPR016181">
    <property type="entry name" value="Acyl_CoA_acyltransferase"/>
</dbReference>
<dbReference type="PROSITE" id="PS51186">
    <property type="entry name" value="GNAT"/>
    <property type="match status" value="1"/>
</dbReference>
<dbReference type="PANTHER" id="PTHR31438:SF1">
    <property type="entry name" value="LYSINE N-ACYLTRANSFERASE C17G9.06C-RELATED"/>
    <property type="match status" value="1"/>
</dbReference>
<dbReference type="SUPFAM" id="SSF55729">
    <property type="entry name" value="Acyl-CoA N-acyltransferases (Nat)"/>
    <property type="match status" value="1"/>
</dbReference>
<keyword evidence="2" id="KW-0046">Antibiotic resistance</keyword>
<evidence type="ECO:0000313" key="4">
    <source>
        <dbReference type="EMBL" id="WDA11244.1"/>
    </source>
</evidence>
<dbReference type="GO" id="GO:0016746">
    <property type="term" value="F:acyltransferase activity"/>
    <property type="evidence" value="ECO:0007669"/>
    <property type="project" value="UniProtKB-KW"/>
</dbReference>
<name>A0ABY7UQV9_9RHOB</name>
<keyword evidence="5" id="KW-1185">Reference proteome</keyword>
<dbReference type="PANTHER" id="PTHR31438">
    <property type="entry name" value="LYSINE N-ACYLTRANSFERASE C17G9.06C-RELATED"/>
    <property type="match status" value="1"/>
</dbReference>
<dbReference type="RefSeq" id="WP_273742575.1">
    <property type="nucleotide sequence ID" value="NZ_CP117466.1"/>
</dbReference>
<evidence type="ECO:0000256" key="1">
    <source>
        <dbReference type="ARBA" id="ARBA00004924"/>
    </source>
</evidence>
<dbReference type="SMART" id="SM01006">
    <property type="entry name" value="AlcB"/>
    <property type="match status" value="1"/>
</dbReference>
<dbReference type="Proteomes" id="UP001216899">
    <property type="component" value="Chromosome"/>
</dbReference>
<comment type="pathway">
    <text evidence="1">Siderophore biosynthesis.</text>
</comment>
<reference evidence="4 5" key="1">
    <citation type="submission" date="2023-02" db="EMBL/GenBank/DDBJ databases">
        <title>Whole genome sequenc of Paracoccus marcusii MBLB0836.</title>
        <authorList>
            <person name="Seo M.-J."/>
            <person name="Cho E.-S."/>
            <person name="Hwang C.Y."/>
        </authorList>
    </citation>
    <scope>NUCLEOTIDE SEQUENCE [LARGE SCALE GENOMIC DNA]</scope>
    <source>
        <strain evidence="4 5">MBLB0836</strain>
    </source>
</reference>
<keyword evidence="4" id="KW-0012">Acyltransferase</keyword>
<evidence type="ECO:0000259" key="3">
    <source>
        <dbReference type="PROSITE" id="PS51186"/>
    </source>
</evidence>
<dbReference type="InterPro" id="IPR019432">
    <property type="entry name" value="Acyltransferase_MbtK/IucB-like"/>
</dbReference>
<dbReference type="InterPro" id="IPR000182">
    <property type="entry name" value="GNAT_dom"/>
</dbReference>
<evidence type="ECO:0000256" key="2">
    <source>
        <dbReference type="ARBA" id="ARBA00023251"/>
    </source>
</evidence>
<dbReference type="Pfam" id="PF13523">
    <property type="entry name" value="Acetyltransf_8"/>
    <property type="match status" value="1"/>
</dbReference>
<proteinExistence type="predicted"/>
<sequence>MAEYAFRPVTVDDLPVLARWLAQPEVAAWWPGPDRQIALIRDDLGHRVMRQMIVVRDGATLAYAQSYPAHHWPAPHFAGLPADAVALDVFSGPDGVGQGGAWLRALGDLLLLDCSTLAIDPAPGNQRAIAAYRKAGFAGNDHRLDAQGRPVRVMTRLR</sequence>
<dbReference type="EC" id="2.3.1.-" evidence="4"/>
<gene>
    <name evidence="4" type="ORF">PRL19_07865</name>
</gene>
<keyword evidence="4" id="KW-0808">Transferase</keyword>
<organism evidence="4 5">
    <name type="scientific">Paracoccus marcusii</name>
    <dbReference type="NCBI Taxonomy" id="59779"/>
    <lineage>
        <taxon>Bacteria</taxon>
        <taxon>Pseudomonadati</taxon>
        <taxon>Pseudomonadota</taxon>
        <taxon>Alphaproteobacteria</taxon>
        <taxon>Rhodobacterales</taxon>
        <taxon>Paracoccaceae</taxon>
        <taxon>Paracoccus</taxon>
    </lineage>
</organism>